<dbReference type="InterPro" id="IPR001214">
    <property type="entry name" value="SET_dom"/>
</dbReference>
<dbReference type="InterPro" id="IPR046341">
    <property type="entry name" value="SET_dom_sf"/>
</dbReference>
<comment type="caution">
    <text evidence="2">The sequence shown here is derived from an EMBL/GenBank/DDBJ whole genome shotgun (WGS) entry which is preliminary data.</text>
</comment>
<sequence>MVLGLVSNLDNFSQKETELFTWIEGRSAEICMAILNTKIGVHNGLRLDNISNGTLCSTEESLKIFLMRLLCICLTNSNVFINDSLESIGVILDLEFSLINHSCIPNTSYLRTSNSTFALLANVDLIPSSEVTVNYSITNYPKFIRQMYLSQQFNFDCSCKLCTQELDWYFSYNCPKCKQILCDLDLHYFFSQKFERAFNFKGEENNICYTCFQKICYDSLFDARRIHLRALAFLILETTTPLCDQFDFNDLNLDNIVQQLDLPIEQLIYFMSISYRTTLDLNYYSQKVIEKLLNELGIVGDIIPSYCFPYSIFFNSMKVYHESLLPIEISSVSAEFVVQYTNYAVNLCFEVDIPSISGEAKLSIIYQLNNLGNELLRVIDIILKSKKSDKHYFQGSSWAKYQDDSVIEALIKSSICILRQALEYCNQFYNSINGLSKSIQTNIEYSRLLSNKAKKEVSRRSNMYNGAFNDCDLLSFVNDLFKLTNVTNIRCNSSKIDVQFSDRKFITIFTPFEE</sequence>
<dbReference type="SUPFAM" id="SSF82199">
    <property type="entry name" value="SET domain"/>
    <property type="match status" value="1"/>
</dbReference>
<evidence type="ECO:0000313" key="2">
    <source>
        <dbReference type="EMBL" id="CAH2350662.1"/>
    </source>
</evidence>
<reference evidence="2" key="1">
    <citation type="submission" date="2022-03" db="EMBL/GenBank/DDBJ databases">
        <authorList>
            <person name="Legras J.-L."/>
            <person name="Devillers H."/>
            <person name="Grondin C."/>
        </authorList>
    </citation>
    <scope>NUCLEOTIDE SEQUENCE</scope>
    <source>
        <strain evidence="2">CLIB 1423</strain>
    </source>
</reference>
<evidence type="ECO:0000313" key="3">
    <source>
        <dbReference type="Proteomes" id="UP000837801"/>
    </source>
</evidence>
<organism evidence="2 3">
    <name type="scientific">[Candida] railenensis</name>
    <dbReference type="NCBI Taxonomy" id="45579"/>
    <lineage>
        <taxon>Eukaryota</taxon>
        <taxon>Fungi</taxon>
        <taxon>Dikarya</taxon>
        <taxon>Ascomycota</taxon>
        <taxon>Saccharomycotina</taxon>
        <taxon>Pichiomycetes</taxon>
        <taxon>Debaryomycetaceae</taxon>
        <taxon>Kurtzmaniella</taxon>
    </lineage>
</organism>
<protein>
    <recommendedName>
        <fullName evidence="1">SET domain-containing protein</fullName>
    </recommendedName>
</protein>
<evidence type="ECO:0000259" key="1">
    <source>
        <dbReference type="PROSITE" id="PS50280"/>
    </source>
</evidence>
<feature type="domain" description="SET" evidence="1">
    <location>
        <begin position="1"/>
        <end position="136"/>
    </location>
</feature>
<dbReference type="Proteomes" id="UP000837801">
    <property type="component" value="Unassembled WGS sequence"/>
</dbReference>
<proteinExistence type="predicted"/>
<dbReference type="PANTHER" id="PTHR12197">
    <property type="entry name" value="HISTONE-LYSINE N-METHYLTRANSFERASE SMYD"/>
    <property type="match status" value="1"/>
</dbReference>
<accession>A0A9P0QL60</accession>
<name>A0A9P0QL60_9ASCO</name>
<keyword evidence="3" id="KW-1185">Reference proteome</keyword>
<dbReference type="PROSITE" id="PS50280">
    <property type="entry name" value="SET"/>
    <property type="match status" value="1"/>
</dbReference>
<dbReference type="OrthoDB" id="4008679at2759"/>
<gene>
    <name evidence="2" type="ORF">CLIB1423_02S02278</name>
</gene>
<dbReference type="EMBL" id="CAKXYY010000002">
    <property type="protein sequence ID" value="CAH2350662.1"/>
    <property type="molecule type" value="Genomic_DNA"/>
</dbReference>
<dbReference type="Gene3D" id="2.170.270.10">
    <property type="entry name" value="SET domain"/>
    <property type="match status" value="1"/>
</dbReference>
<dbReference type="AlphaFoldDB" id="A0A9P0QL60"/>
<dbReference type="InterPro" id="IPR050869">
    <property type="entry name" value="H3K4_H4K5_MeTrfase"/>
</dbReference>